<dbReference type="Proteomes" id="UP000306196">
    <property type="component" value="Unassembled WGS sequence"/>
</dbReference>
<dbReference type="RefSeq" id="WP_138086642.1">
    <property type="nucleotide sequence ID" value="NZ_VAUV01000008.1"/>
</dbReference>
<dbReference type="EMBL" id="VAUV01000008">
    <property type="protein sequence ID" value="TLD70585.1"/>
    <property type="molecule type" value="Genomic_DNA"/>
</dbReference>
<dbReference type="InterPro" id="IPR029069">
    <property type="entry name" value="HotDog_dom_sf"/>
</dbReference>
<protein>
    <submittedName>
        <fullName evidence="1">DUF4442 domain-containing protein</fullName>
    </submittedName>
</protein>
<accession>A0A5R8KF22</accession>
<dbReference type="InterPro" id="IPR027961">
    <property type="entry name" value="DUF4442"/>
</dbReference>
<proteinExistence type="predicted"/>
<evidence type="ECO:0000313" key="2">
    <source>
        <dbReference type="Proteomes" id="UP000306196"/>
    </source>
</evidence>
<comment type="caution">
    <text evidence="1">The sequence shown here is derived from an EMBL/GenBank/DDBJ whole genome shotgun (WGS) entry which is preliminary data.</text>
</comment>
<evidence type="ECO:0000313" key="1">
    <source>
        <dbReference type="EMBL" id="TLD70585.1"/>
    </source>
</evidence>
<name>A0A5R8KF22_9BACT</name>
<dbReference type="OrthoDB" id="196313at2"/>
<keyword evidence="2" id="KW-1185">Reference proteome</keyword>
<dbReference type="AlphaFoldDB" id="A0A5R8KF22"/>
<organism evidence="1 2">
    <name type="scientific">Phragmitibacter flavus</name>
    <dbReference type="NCBI Taxonomy" id="2576071"/>
    <lineage>
        <taxon>Bacteria</taxon>
        <taxon>Pseudomonadati</taxon>
        <taxon>Verrucomicrobiota</taxon>
        <taxon>Verrucomicrobiia</taxon>
        <taxon>Verrucomicrobiales</taxon>
        <taxon>Verrucomicrobiaceae</taxon>
        <taxon>Phragmitibacter</taxon>
    </lineage>
</organism>
<sequence length="138" mass="14962">MDITALPFNQFIGVERATEEGRTLALPEGARYTNHLGTVHASALMSLAEASSGDALIRALGDLPIPIVPVVRRFECKFRKPARGRLTSSASLSYQVCSHLRQSIAAKGRATAEIAVDIHDEADTHVLSAVVEWFIAKH</sequence>
<reference evidence="1 2" key="1">
    <citation type="submission" date="2019-05" db="EMBL/GenBank/DDBJ databases">
        <title>Verrucobacter flavum gen. nov., sp. nov. a new member of the family Verrucomicrobiaceae.</title>
        <authorList>
            <person name="Szuroczki S."/>
            <person name="Abbaszade G."/>
            <person name="Szabo A."/>
            <person name="Felfoldi T."/>
            <person name="Schumann P."/>
            <person name="Boka K."/>
            <person name="Keki Z."/>
            <person name="Toumi M."/>
            <person name="Toth E."/>
        </authorList>
    </citation>
    <scope>NUCLEOTIDE SEQUENCE [LARGE SCALE GENOMIC DNA]</scope>
    <source>
        <strain evidence="1 2">MG-N-17</strain>
    </source>
</reference>
<dbReference type="Pfam" id="PF14539">
    <property type="entry name" value="DUF4442"/>
    <property type="match status" value="1"/>
</dbReference>
<gene>
    <name evidence="1" type="ORF">FEM03_12775</name>
</gene>
<dbReference type="SUPFAM" id="SSF54637">
    <property type="entry name" value="Thioesterase/thiol ester dehydrase-isomerase"/>
    <property type="match status" value="1"/>
</dbReference>
<dbReference type="Gene3D" id="3.10.129.10">
    <property type="entry name" value="Hotdog Thioesterase"/>
    <property type="match status" value="1"/>
</dbReference>